<protein>
    <submittedName>
        <fullName evidence="1">Immunity 49 family protein</fullName>
    </submittedName>
</protein>
<dbReference type="Pfam" id="PF15575">
    <property type="entry name" value="Imm49"/>
    <property type="match status" value="1"/>
</dbReference>
<proteinExistence type="predicted"/>
<sequence length="287" mass="32328">MTVTIPRHGGPGPDDEGFARAVTEETIKQISSIERAPHMLDALWNSVRTCVGARSTVDPTCSGIETWEAVVNATQVGSAIFRAATATGDTFECRIHHETRTLPVTGPRVHTNAPSWIDAFYFAVICRDQERLTELCEVPMAVLRASGAQHDEYLYHWVATLQAYWSRQQPAMVEALTAAFRTSHPDMTEIAPRDWLQNISYPPINLFYRFIKHDHAGFNAALAEALELHKRYWTEDEDREESIEGLWAIGPLAMACLAYDGDFPVDVESEYLPQHLLQRSWVGEFPV</sequence>
<evidence type="ECO:0000313" key="2">
    <source>
        <dbReference type="Proteomes" id="UP001164963"/>
    </source>
</evidence>
<dbReference type="InterPro" id="IPR029074">
    <property type="entry name" value="Imm49"/>
</dbReference>
<accession>A0ABY6PWH3</accession>
<organism evidence="1 2">
    <name type="scientific">Streptomyces drozdowiczii</name>
    <dbReference type="NCBI Taxonomy" id="202862"/>
    <lineage>
        <taxon>Bacteria</taxon>
        <taxon>Bacillati</taxon>
        <taxon>Actinomycetota</taxon>
        <taxon>Actinomycetes</taxon>
        <taxon>Kitasatosporales</taxon>
        <taxon>Streptomycetaceae</taxon>
        <taxon>Streptomyces</taxon>
    </lineage>
</organism>
<name>A0ABY6PWH3_9ACTN</name>
<keyword evidence="2" id="KW-1185">Reference proteome</keyword>
<dbReference type="Proteomes" id="UP001164963">
    <property type="component" value="Chromosome"/>
</dbReference>
<gene>
    <name evidence="1" type="ORF">NEH16_20800</name>
</gene>
<dbReference type="EMBL" id="CP098740">
    <property type="protein sequence ID" value="UZK56206.1"/>
    <property type="molecule type" value="Genomic_DNA"/>
</dbReference>
<evidence type="ECO:0000313" key="1">
    <source>
        <dbReference type="EMBL" id="UZK56206.1"/>
    </source>
</evidence>
<reference evidence="1" key="1">
    <citation type="journal article" date="2022" name="Front. Microbiol.">
        <title>Mirubactin C rescues the lethal effect of cell wall biosynthesis mutations in Bacillus subtilis.</title>
        <authorList>
            <person name="Kepplinger B."/>
            <person name="Wen X."/>
            <person name="Tyler A.R."/>
            <person name="Kim B.Y."/>
            <person name="Brown J."/>
            <person name="Banks P."/>
            <person name="Dashti Y."/>
            <person name="Mackenzie E.S."/>
            <person name="Wills C."/>
            <person name="Kawai Y."/>
            <person name="Waldron K.J."/>
            <person name="Allenby N.E.E."/>
            <person name="Wu L.J."/>
            <person name="Hall M.J."/>
            <person name="Errington J."/>
        </authorList>
    </citation>
    <scope>NUCLEOTIDE SEQUENCE</scope>
    <source>
        <strain evidence="1">MDA8-470</strain>
    </source>
</reference>
<dbReference type="RefSeq" id="WP_265544277.1">
    <property type="nucleotide sequence ID" value="NZ_CP098740.1"/>
</dbReference>